<dbReference type="AlphaFoldDB" id="A0A8J7CHN3"/>
<sequence length="308" mass="34696">MLELPPSDAPPGRRIGVEIEFSGLDEDRIAALVADHLGGQISRPGLYERKVSDTRLGDIRIELDTSYKSQIASAPDLVGSIAHRLVPAEIITGPLPEDRLKELDELAQMLRKAGAEGTRTSLVNGFGVHFNPEQEDRSVAAILPVMQSWAVLEPWLRQREPMSMARRALPFTAPWPEALRAELLSFDAGSTSMDRLIDAYLDHAPSRNFGLDVLPLLREIDAPRILARLGDEAPGARPTWHFRLPSCRIDEEGWTVTGEWEKWLTVEALAAMPRLLERTGRDWMMNFRGRPFSENAWVERLDRTLRDH</sequence>
<keyword evidence="2" id="KW-1185">Reference proteome</keyword>
<evidence type="ECO:0000313" key="1">
    <source>
        <dbReference type="EMBL" id="MBE3638415.1"/>
    </source>
</evidence>
<dbReference type="RefSeq" id="WP_193181994.1">
    <property type="nucleotide sequence ID" value="NZ_JACVXA010000022.1"/>
</dbReference>
<comment type="caution">
    <text evidence="1">The sequence shown here is derived from an EMBL/GenBank/DDBJ whole genome shotgun (WGS) entry which is preliminary data.</text>
</comment>
<proteinExistence type="predicted"/>
<protein>
    <submittedName>
        <fullName evidence="1">Amidoligase family protein</fullName>
    </submittedName>
</protein>
<evidence type="ECO:0000313" key="2">
    <source>
        <dbReference type="Proteomes" id="UP000609121"/>
    </source>
</evidence>
<name>A0A8J7CHN3_9RHOB</name>
<reference evidence="1" key="1">
    <citation type="submission" date="2020-09" db="EMBL/GenBank/DDBJ databases">
        <title>A novel bacterium of genus Mangrovicoccus, isolated from South China Sea.</title>
        <authorList>
            <person name="Huang H."/>
            <person name="Mo K."/>
            <person name="Hu Y."/>
        </authorList>
    </citation>
    <scope>NUCLEOTIDE SEQUENCE</scope>
    <source>
        <strain evidence="1">HB182678</strain>
    </source>
</reference>
<dbReference type="Pfam" id="PF12224">
    <property type="entry name" value="Amidoligase_2"/>
    <property type="match status" value="1"/>
</dbReference>
<dbReference type="Proteomes" id="UP000609121">
    <property type="component" value="Unassembled WGS sequence"/>
</dbReference>
<dbReference type="EMBL" id="JACVXA010000022">
    <property type="protein sequence ID" value="MBE3638415.1"/>
    <property type="molecule type" value="Genomic_DNA"/>
</dbReference>
<dbReference type="InterPro" id="IPR022025">
    <property type="entry name" value="Amidoligase_2"/>
</dbReference>
<accession>A0A8J7CHN3</accession>
<organism evidence="1 2">
    <name type="scientific">Mangrovicoccus algicola</name>
    <dbReference type="NCBI Taxonomy" id="2771008"/>
    <lineage>
        <taxon>Bacteria</taxon>
        <taxon>Pseudomonadati</taxon>
        <taxon>Pseudomonadota</taxon>
        <taxon>Alphaproteobacteria</taxon>
        <taxon>Rhodobacterales</taxon>
        <taxon>Paracoccaceae</taxon>
        <taxon>Mangrovicoccus</taxon>
    </lineage>
</organism>
<gene>
    <name evidence="1" type="ORF">ICN82_09400</name>
</gene>